<dbReference type="InterPro" id="IPR016143">
    <property type="entry name" value="Citrate_synth-like_sm_a-sub"/>
</dbReference>
<dbReference type="InterPro" id="IPR036969">
    <property type="entry name" value="Citrate_synthase_sf"/>
</dbReference>
<evidence type="ECO:0000313" key="6">
    <source>
        <dbReference type="Proteomes" id="UP000439983"/>
    </source>
</evidence>
<comment type="similarity">
    <text evidence="2">Belongs to the citrate synthase family.</text>
</comment>
<dbReference type="GO" id="GO:0016829">
    <property type="term" value="F:lyase activity"/>
    <property type="evidence" value="ECO:0007669"/>
    <property type="project" value="UniProtKB-KW"/>
</dbReference>
<gene>
    <name evidence="5" type="ORF">GHK62_32450</name>
</gene>
<dbReference type="GO" id="GO:0005975">
    <property type="term" value="P:carbohydrate metabolic process"/>
    <property type="evidence" value="ECO:0007669"/>
    <property type="project" value="TreeGrafter"/>
</dbReference>
<dbReference type="SUPFAM" id="SSF48256">
    <property type="entry name" value="Citrate synthase"/>
    <property type="match status" value="1"/>
</dbReference>
<dbReference type="NCBIfam" id="NF004868">
    <property type="entry name" value="PRK06224.1-5"/>
    <property type="match status" value="1"/>
</dbReference>
<dbReference type="GO" id="GO:0006099">
    <property type="term" value="P:tricarboxylic acid cycle"/>
    <property type="evidence" value="ECO:0007669"/>
    <property type="project" value="UniProtKB-UniPathway"/>
</dbReference>
<dbReference type="PANTHER" id="PTHR11739">
    <property type="entry name" value="CITRATE SYNTHASE"/>
    <property type="match status" value="1"/>
</dbReference>
<dbReference type="GO" id="GO:0005829">
    <property type="term" value="C:cytosol"/>
    <property type="evidence" value="ECO:0007669"/>
    <property type="project" value="TreeGrafter"/>
</dbReference>
<dbReference type="UniPathway" id="UPA00223">
    <property type="reaction ID" value="UER00717"/>
</dbReference>
<evidence type="ECO:0000256" key="2">
    <source>
        <dbReference type="ARBA" id="ARBA00010566"/>
    </source>
</evidence>
<dbReference type="Gene3D" id="1.10.230.10">
    <property type="entry name" value="Cytochrome P450-Terp, domain 2"/>
    <property type="match status" value="1"/>
</dbReference>
<dbReference type="Pfam" id="PF00285">
    <property type="entry name" value="Citrate_synt"/>
    <property type="match status" value="1"/>
</dbReference>
<evidence type="ECO:0000256" key="4">
    <source>
        <dbReference type="ARBA" id="ARBA00022679"/>
    </source>
</evidence>
<dbReference type="EC" id="2.3.3.16" evidence="3"/>
<dbReference type="Proteomes" id="UP000439983">
    <property type="component" value="Unassembled WGS sequence"/>
</dbReference>
<dbReference type="GO" id="GO:0036440">
    <property type="term" value="F:citrate synthase activity"/>
    <property type="evidence" value="ECO:0007669"/>
    <property type="project" value="UniProtKB-EC"/>
</dbReference>
<comment type="caution">
    <text evidence="5">The sequence shown here is derived from an EMBL/GenBank/DDBJ whole genome shotgun (WGS) entry which is preliminary data.</text>
</comment>
<dbReference type="NCBIfam" id="NF004869">
    <property type="entry name" value="PRK06224.1-6"/>
    <property type="match status" value="1"/>
</dbReference>
<dbReference type="EMBL" id="WITC01000135">
    <property type="protein sequence ID" value="MQX19260.1"/>
    <property type="molecule type" value="Genomic_DNA"/>
</dbReference>
<name>A0A6N7LQA3_SINTE</name>
<dbReference type="CDD" id="cd06100">
    <property type="entry name" value="CCL_ACL-C"/>
    <property type="match status" value="1"/>
</dbReference>
<evidence type="ECO:0000256" key="3">
    <source>
        <dbReference type="ARBA" id="ARBA00012972"/>
    </source>
</evidence>
<dbReference type="OrthoDB" id="9759263at2"/>
<protein>
    <recommendedName>
        <fullName evidence="3">citrate synthase (unknown stereospecificity)</fullName>
        <ecNumber evidence="3">2.3.3.16</ecNumber>
    </recommendedName>
</protein>
<dbReference type="InterPro" id="IPR016142">
    <property type="entry name" value="Citrate_synth-like_lrg_a-sub"/>
</dbReference>
<reference evidence="5 6" key="1">
    <citation type="journal article" date="2013" name="Genome Biol.">
        <title>Comparative genomics of the core and accessory genomes of 48 Sinorhizobium strains comprising five genospecies.</title>
        <authorList>
            <person name="Sugawara M."/>
            <person name="Epstein B."/>
            <person name="Badgley B.D."/>
            <person name="Unno T."/>
            <person name="Xu L."/>
            <person name="Reese J."/>
            <person name="Gyaneshwar P."/>
            <person name="Denny R."/>
            <person name="Mudge J."/>
            <person name="Bharti A.K."/>
            <person name="Farmer A.D."/>
            <person name="May G.D."/>
            <person name="Woodward J.E."/>
            <person name="Medigue C."/>
            <person name="Vallenet D."/>
            <person name="Lajus A."/>
            <person name="Rouy Z."/>
            <person name="Martinez-Vaz B."/>
            <person name="Tiffin P."/>
            <person name="Young N.D."/>
            <person name="Sadowsky M.J."/>
        </authorList>
    </citation>
    <scope>NUCLEOTIDE SEQUENCE [LARGE SCALE GENOMIC DNA]</scope>
    <source>
        <strain evidence="5 6">USDA4894</strain>
    </source>
</reference>
<keyword evidence="4" id="KW-0808">Transferase</keyword>
<dbReference type="PANTHER" id="PTHR11739:SF4">
    <property type="entry name" value="CITRATE SYNTHASE, PEROXISOMAL"/>
    <property type="match status" value="1"/>
</dbReference>
<dbReference type="RefSeq" id="WP_153443113.1">
    <property type="nucleotide sequence ID" value="NZ_JACIGA010000018.1"/>
</dbReference>
<proteinExistence type="inferred from homology"/>
<evidence type="ECO:0000256" key="1">
    <source>
        <dbReference type="ARBA" id="ARBA00004751"/>
    </source>
</evidence>
<dbReference type="AlphaFoldDB" id="A0A6N7LQA3"/>
<evidence type="ECO:0000313" key="5">
    <source>
        <dbReference type="EMBL" id="MQX19260.1"/>
    </source>
</evidence>
<dbReference type="Gene3D" id="1.10.580.10">
    <property type="entry name" value="Citrate Synthase, domain 1"/>
    <property type="match status" value="2"/>
</dbReference>
<comment type="pathway">
    <text evidence="1">Carbohydrate metabolism; tricarboxylic acid cycle; isocitrate from oxaloacetate: step 1/2.</text>
</comment>
<keyword evidence="5" id="KW-0456">Lyase</keyword>
<accession>A0A6N7LQA3</accession>
<organism evidence="5 6">
    <name type="scientific">Sinorhizobium terangae</name>
    <dbReference type="NCBI Taxonomy" id="110322"/>
    <lineage>
        <taxon>Bacteria</taxon>
        <taxon>Pseudomonadati</taxon>
        <taxon>Pseudomonadota</taxon>
        <taxon>Alphaproteobacteria</taxon>
        <taxon>Hyphomicrobiales</taxon>
        <taxon>Rhizobiaceae</taxon>
        <taxon>Sinorhizobium/Ensifer group</taxon>
        <taxon>Sinorhizobium</taxon>
    </lineage>
</organism>
<keyword evidence="6" id="KW-1185">Reference proteome</keyword>
<sequence length="286" mass="30393">MTSGPSTNPHRWPTAITAFDEDQILIRGRNVVDLMGTRDFGAVAFLLLTGRQPTPGESAVWNAIMIASSDHGPTSPSTFAARVIASGNRRAPEAAVGGGILAIGDAHGGAGEEAMVFLQEGLSLARRSGGSLRKAAEEVVWNHKSAGRRMAGLGHRFHVVDPRTDRLWSLSQSFGLSGDGIALMREIATVLSEAVGRPMPVNVDGAIAATLTDMGLAPPIARMVFILGRTAGISAHVLEELAREKPMRFRFGFRYDGPSAEQNFSGKRQETGVAAIVVHDKKDAMS</sequence>
<dbReference type="InterPro" id="IPR002020">
    <property type="entry name" value="Citrate_synthase"/>
</dbReference>